<gene>
    <name evidence="1" type="ORF">Tco_0911032</name>
</gene>
<dbReference type="EMBL" id="BQNB010014651">
    <property type="protein sequence ID" value="GJT30757.1"/>
    <property type="molecule type" value="Genomic_DNA"/>
</dbReference>
<evidence type="ECO:0000313" key="2">
    <source>
        <dbReference type="Proteomes" id="UP001151760"/>
    </source>
</evidence>
<organism evidence="1 2">
    <name type="scientific">Tanacetum coccineum</name>
    <dbReference type="NCBI Taxonomy" id="301880"/>
    <lineage>
        <taxon>Eukaryota</taxon>
        <taxon>Viridiplantae</taxon>
        <taxon>Streptophyta</taxon>
        <taxon>Embryophyta</taxon>
        <taxon>Tracheophyta</taxon>
        <taxon>Spermatophyta</taxon>
        <taxon>Magnoliopsida</taxon>
        <taxon>eudicotyledons</taxon>
        <taxon>Gunneridae</taxon>
        <taxon>Pentapetalae</taxon>
        <taxon>asterids</taxon>
        <taxon>campanulids</taxon>
        <taxon>Asterales</taxon>
        <taxon>Asteraceae</taxon>
        <taxon>Asteroideae</taxon>
        <taxon>Anthemideae</taxon>
        <taxon>Anthemidinae</taxon>
        <taxon>Tanacetum</taxon>
    </lineage>
</organism>
<reference evidence="1" key="2">
    <citation type="submission" date="2022-01" db="EMBL/GenBank/DDBJ databases">
        <authorList>
            <person name="Yamashiro T."/>
            <person name="Shiraishi A."/>
            <person name="Satake H."/>
            <person name="Nakayama K."/>
        </authorList>
    </citation>
    <scope>NUCLEOTIDE SEQUENCE</scope>
</reference>
<protein>
    <submittedName>
        <fullName evidence="1">Uncharacterized protein</fullName>
    </submittedName>
</protein>
<sequence length="114" mass="13114">MSNFMACRKLPMIDKPFNLVLTQHVKRQLAWQEHVKHCIKATLRSWEKGLRPLMGRSLLSSFCIGKQPQKRSPWIAGRKSLSFLPGDVGDLLEAMKEVEAFNASKETMRTMGRR</sequence>
<comment type="caution">
    <text evidence="1">The sequence shown here is derived from an EMBL/GenBank/DDBJ whole genome shotgun (WGS) entry which is preliminary data.</text>
</comment>
<evidence type="ECO:0000313" key="1">
    <source>
        <dbReference type="EMBL" id="GJT30757.1"/>
    </source>
</evidence>
<proteinExistence type="predicted"/>
<keyword evidence="2" id="KW-1185">Reference proteome</keyword>
<reference evidence="1" key="1">
    <citation type="journal article" date="2022" name="Int. J. Mol. Sci.">
        <title>Draft Genome of Tanacetum Coccineum: Genomic Comparison of Closely Related Tanacetum-Family Plants.</title>
        <authorList>
            <person name="Yamashiro T."/>
            <person name="Shiraishi A."/>
            <person name="Nakayama K."/>
            <person name="Satake H."/>
        </authorList>
    </citation>
    <scope>NUCLEOTIDE SEQUENCE</scope>
</reference>
<accession>A0ABQ5CWA2</accession>
<dbReference type="Proteomes" id="UP001151760">
    <property type="component" value="Unassembled WGS sequence"/>
</dbReference>
<name>A0ABQ5CWA2_9ASTR</name>